<dbReference type="Proteomes" id="UP001270362">
    <property type="component" value="Unassembled WGS sequence"/>
</dbReference>
<dbReference type="Pfam" id="PF00067">
    <property type="entry name" value="p450"/>
    <property type="match status" value="1"/>
</dbReference>
<name>A0AAE0X3I1_9PEZI</name>
<sequence length="372" mass="42106">MDIVTSFLQVLKGHWMEVLTSSFSGPVSGPFHAGTVFRVSPNELSFSSRRDGQQRGINIVEWLEMNSFDLLGEMAFGESFGCIASEKEHFWIGLILSHLREIVLVDNLRRFTLIASAGSWLLPSLAMRVRAKHTRFSREKVQRRLESDTGRQDFFTDIAEKVKSGEIPLEEMTAHASTLTIAGAETTATSLSAAIYYLLKTPTALERLTAEIRTRYQSYGEINIASAMQLPYLQAVINETTRVHPSGAHGHPRVSPGIQVDGKWVPQGVSAGLSGGQTETYTSTWSVSHSAKYFANPDEFRPERWIEPRLHWRQRGQPAMSLVLAKILYTYELELVDKDLDWEAESRHWIMWWKAPSTPQEYGDRGWTEDVE</sequence>
<evidence type="ECO:0000313" key="6">
    <source>
        <dbReference type="EMBL" id="KAK3684172.1"/>
    </source>
</evidence>
<dbReference type="Gene3D" id="1.10.630.10">
    <property type="entry name" value="Cytochrome P450"/>
    <property type="match status" value="1"/>
</dbReference>
<keyword evidence="7" id="KW-1185">Reference proteome</keyword>
<protein>
    <submittedName>
        <fullName evidence="6">Cytochrome P450</fullName>
    </submittedName>
</protein>
<dbReference type="EMBL" id="JAULSO010000004">
    <property type="protein sequence ID" value="KAK3684172.1"/>
    <property type="molecule type" value="Genomic_DNA"/>
</dbReference>
<evidence type="ECO:0000256" key="2">
    <source>
        <dbReference type="ARBA" id="ARBA00010617"/>
    </source>
</evidence>
<evidence type="ECO:0000256" key="3">
    <source>
        <dbReference type="ARBA" id="ARBA00022617"/>
    </source>
</evidence>
<dbReference type="GO" id="GO:0020037">
    <property type="term" value="F:heme binding"/>
    <property type="evidence" value="ECO:0007669"/>
    <property type="project" value="InterPro"/>
</dbReference>
<reference evidence="6" key="2">
    <citation type="submission" date="2023-06" db="EMBL/GenBank/DDBJ databases">
        <authorList>
            <consortium name="Lawrence Berkeley National Laboratory"/>
            <person name="Haridas S."/>
            <person name="Hensen N."/>
            <person name="Bonometti L."/>
            <person name="Westerberg I."/>
            <person name="Brannstrom I.O."/>
            <person name="Guillou S."/>
            <person name="Cros-Aarteil S."/>
            <person name="Calhoun S."/>
            <person name="Kuo A."/>
            <person name="Mondo S."/>
            <person name="Pangilinan J."/>
            <person name="Riley R."/>
            <person name="Labutti K."/>
            <person name="Andreopoulos B."/>
            <person name="Lipzen A."/>
            <person name="Chen C."/>
            <person name="Yanf M."/>
            <person name="Daum C."/>
            <person name="Ng V."/>
            <person name="Clum A."/>
            <person name="Steindorff A."/>
            <person name="Ohm R."/>
            <person name="Martin F."/>
            <person name="Silar P."/>
            <person name="Natvig D."/>
            <person name="Lalanne C."/>
            <person name="Gautier V."/>
            <person name="Ament-Velasquez S.L."/>
            <person name="Kruys A."/>
            <person name="Hutchinson M.I."/>
            <person name="Powell A.J."/>
            <person name="Barry K."/>
            <person name="Miller A.N."/>
            <person name="Grigoriev I.V."/>
            <person name="Debuchy R."/>
            <person name="Gladieux P."/>
            <person name="Thoren M.H."/>
            <person name="Johannesson H."/>
        </authorList>
    </citation>
    <scope>NUCLEOTIDE SEQUENCE</scope>
    <source>
        <strain evidence="6">CBS 314.62</strain>
    </source>
</reference>
<dbReference type="InterPro" id="IPR001128">
    <property type="entry name" value="Cyt_P450"/>
</dbReference>
<evidence type="ECO:0000256" key="4">
    <source>
        <dbReference type="ARBA" id="ARBA00022723"/>
    </source>
</evidence>
<keyword evidence="5" id="KW-0408">Iron</keyword>
<comment type="similarity">
    <text evidence="2">Belongs to the cytochrome P450 family.</text>
</comment>
<evidence type="ECO:0000256" key="1">
    <source>
        <dbReference type="ARBA" id="ARBA00001971"/>
    </source>
</evidence>
<dbReference type="GO" id="GO:0005506">
    <property type="term" value="F:iron ion binding"/>
    <property type="evidence" value="ECO:0007669"/>
    <property type="project" value="InterPro"/>
</dbReference>
<dbReference type="InterPro" id="IPR050121">
    <property type="entry name" value="Cytochrome_P450_monoxygenase"/>
</dbReference>
<dbReference type="GO" id="GO:0004497">
    <property type="term" value="F:monooxygenase activity"/>
    <property type="evidence" value="ECO:0007669"/>
    <property type="project" value="InterPro"/>
</dbReference>
<dbReference type="InterPro" id="IPR002401">
    <property type="entry name" value="Cyt_P450_E_grp-I"/>
</dbReference>
<keyword evidence="3" id="KW-0349">Heme</keyword>
<keyword evidence="4" id="KW-0479">Metal-binding</keyword>
<evidence type="ECO:0000313" key="7">
    <source>
        <dbReference type="Proteomes" id="UP001270362"/>
    </source>
</evidence>
<dbReference type="GO" id="GO:0016705">
    <property type="term" value="F:oxidoreductase activity, acting on paired donors, with incorporation or reduction of molecular oxygen"/>
    <property type="evidence" value="ECO:0007669"/>
    <property type="project" value="InterPro"/>
</dbReference>
<accession>A0AAE0X3I1</accession>
<organism evidence="6 7">
    <name type="scientific">Podospora appendiculata</name>
    <dbReference type="NCBI Taxonomy" id="314037"/>
    <lineage>
        <taxon>Eukaryota</taxon>
        <taxon>Fungi</taxon>
        <taxon>Dikarya</taxon>
        <taxon>Ascomycota</taxon>
        <taxon>Pezizomycotina</taxon>
        <taxon>Sordariomycetes</taxon>
        <taxon>Sordariomycetidae</taxon>
        <taxon>Sordariales</taxon>
        <taxon>Podosporaceae</taxon>
        <taxon>Podospora</taxon>
    </lineage>
</organism>
<comment type="caution">
    <text evidence="6">The sequence shown here is derived from an EMBL/GenBank/DDBJ whole genome shotgun (WGS) entry which is preliminary data.</text>
</comment>
<dbReference type="PANTHER" id="PTHR24305">
    <property type="entry name" value="CYTOCHROME P450"/>
    <property type="match status" value="1"/>
</dbReference>
<proteinExistence type="inferred from homology"/>
<dbReference type="SUPFAM" id="SSF48264">
    <property type="entry name" value="Cytochrome P450"/>
    <property type="match status" value="1"/>
</dbReference>
<evidence type="ECO:0000256" key="5">
    <source>
        <dbReference type="ARBA" id="ARBA00023004"/>
    </source>
</evidence>
<dbReference type="AlphaFoldDB" id="A0AAE0X3I1"/>
<dbReference type="PRINTS" id="PR00385">
    <property type="entry name" value="P450"/>
</dbReference>
<dbReference type="InterPro" id="IPR036396">
    <property type="entry name" value="Cyt_P450_sf"/>
</dbReference>
<dbReference type="PRINTS" id="PR00463">
    <property type="entry name" value="EP450I"/>
</dbReference>
<comment type="cofactor">
    <cofactor evidence="1">
        <name>heme</name>
        <dbReference type="ChEBI" id="CHEBI:30413"/>
    </cofactor>
</comment>
<gene>
    <name evidence="6" type="ORF">B0T22DRAFT_483960</name>
</gene>
<dbReference type="PANTHER" id="PTHR24305:SF210">
    <property type="entry name" value="CYTOCHROME P450 MONOOXYGENASE ASQL-RELATED"/>
    <property type="match status" value="1"/>
</dbReference>
<reference evidence="6" key="1">
    <citation type="journal article" date="2023" name="Mol. Phylogenet. Evol.">
        <title>Genome-scale phylogeny and comparative genomics of the fungal order Sordariales.</title>
        <authorList>
            <person name="Hensen N."/>
            <person name="Bonometti L."/>
            <person name="Westerberg I."/>
            <person name="Brannstrom I.O."/>
            <person name="Guillou S."/>
            <person name="Cros-Aarteil S."/>
            <person name="Calhoun S."/>
            <person name="Haridas S."/>
            <person name="Kuo A."/>
            <person name="Mondo S."/>
            <person name="Pangilinan J."/>
            <person name="Riley R."/>
            <person name="LaButti K."/>
            <person name="Andreopoulos B."/>
            <person name="Lipzen A."/>
            <person name="Chen C."/>
            <person name="Yan M."/>
            <person name="Daum C."/>
            <person name="Ng V."/>
            <person name="Clum A."/>
            <person name="Steindorff A."/>
            <person name="Ohm R.A."/>
            <person name="Martin F."/>
            <person name="Silar P."/>
            <person name="Natvig D.O."/>
            <person name="Lalanne C."/>
            <person name="Gautier V."/>
            <person name="Ament-Velasquez S.L."/>
            <person name="Kruys A."/>
            <person name="Hutchinson M.I."/>
            <person name="Powell A.J."/>
            <person name="Barry K."/>
            <person name="Miller A.N."/>
            <person name="Grigoriev I.V."/>
            <person name="Debuchy R."/>
            <person name="Gladieux P."/>
            <person name="Hiltunen Thoren M."/>
            <person name="Johannesson H."/>
        </authorList>
    </citation>
    <scope>NUCLEOTIDE SEQUENCE</scope>
    <source>
        <strain evidence="6">CBS 314.62</strain>
    </source>
</reference>